<evidence type="ECO:0000313" key="2">
    <source>
        <dbReference type="EMBL" id="RCI10113.1"/>
    </source>
</evidence>
<evidence type="ECO:0000256" key="1">
    <source>
        <dbReference type="SAM" id="MobiDB-lite"/>
    </source>
</evidence>
<evidence type="ECO:0000313" key="3">
    <source>
        <dbReference type="Proteomes" id="UP000253664"/>
    </source>
</evidence>
<feature type="compositionally biased region" description="Acidic residues" evidence="1">
    <location>
        <begin position="60"/>
        <end position="69"/>
    </location>
</feature>
<feature type="compositionally biased region" description="Acidic residues" evidence="1">
    <location>
        <begin position="105"/>
        <end position="114"/>
    </location>
</feature>
<dbReference type="Proteomes" id="UP000253664">
    <property type="component" value="Unassembled WGS sequence"/>
</dbReference>
<feature type="compositionally biased region" description="Basic and acidic residues" evidence="1">
    <location>
        <begin position="115"/>
        <end position="125"/>
    </location>
</feature>
<name>A0A367L6Q9_9HYPO</name>
<dbReference type="AlphaFoldDB" id="A0A367L6Q9"/>
<proteinExistence type="predicted"/>
<accession>A0A367L6Q9</accession>
<sequence length="206" mass="21682">MLCRTAHARADTPQGDLVLAAKQAEQQRQRTGSGGDDALEDEGPLEVAGRCGIRALGEGAADEDEDGAEELAGGPGNGRRNLGAQGVTDFCEELEGNGEGGEASGTEDGEDDVRTDEAARLRHPDEDEVAEGDERQQNLEGSDEGLGAVYEGRGDGGDDEADEDEDGAADASIPYGTMIWFRREEKELKKPTLTAKGMKTIQSSGE</sequence>
<comment type="caution">
    <text evidence="2">The sequence shown here is derived from an EMBL/GenBank/DDBJ whole genome shotgun (WGS) entry which is preliminary data.</text>
</comment>
<gene>
    <name evidence="2" type="ORF">L249_8459</name>
</gene>
<feature type="compositionally biased region" description="Basic and acidic residues" evidence="1">
    <location>
        <begin position="181"/>
        <end position="190"/>
    </location>
</feature>
<keyword evidence="3" id="KW-1185">Reference proteome</keyword>
<feature type="region of interest" description="Disordered" evidence="1">
    <location>
        <begin position="23"/>
        <end position="206"/>
    </location>
</feature>
<dbReference type="EMBL" id="LKCN02000013">
    <property type="protein sequence ID" value="RCI10113.1"/>
    <property type="molecule type" value="Genomic_DNA"/>
</dbReference>
<dbReference type="OrthoDB" id="10027144at2759"/>
<feature type="compositionally biased region" description="Acidic residues" evidence="1">
    <location>
        <begin position="157"/>
        <end position="168"/>
    </location>
</feature>
<protein>
    <submittedName>
        <fullName evidence="2">Uncharacterized protein</fullName>
    </submittedName>
</protein>
<organism evidence="2 3">
    <name type="scientific">Ophiocordyceps polyrhachis-furcata BCC 54312</name>
    <dbReference type="NCBI Taxonomy" id="1330021"/>
    <lineage>
        <taxon>Eukaryota</taxon>
        <taxon>Fungi</taxon>
        <taxon>Dikarya</taxon>
        <taxon>Ascomycota</taxon>
        <taxon>Pezizomycotina</taxon>
        <taxon>Sordariomycetes</taxon>
        <taxon>Hypocreomycetidae</taxon>
        <taxon>Hypocreales</taxon>
        <taxon>Ophiocordycipitaceae</taxon>
        <taxon>Ophiocordyceps</taxon>
    </lineage>
</organism>
<reference evidence="2 3" key="1">
    <citation type="journal article" date="2015" name="BMC Genomics">
        <title>Insights from the genome of Ophiocordyceps polyrhachis-furcata to pathogenicity and host specificity in insect fungi.</title>
        <authorList>
            <person name="Wichadakul D."/>
            <person name="Kobmoo N."/>
            <person name="Ingsriswang S."/>
            <person name="Tangphatsornruang S."/>
            <person name="Chantasingh D."/>
            <person name="Luangsa-ard J.J."/>
            <person name="Eurwilaichitr L."/>
        </authorList>
    </citation>
    <scope>NUCLEOTIDE SEQUENCE [LARGE SCALE GENOMIC DNA]</scope>
    <source>
        <strain evidence="2 3">BCC 54312</strain>
    </source>
</reference>